<organism evidence="8 9">
    <name type="scientific">Tsukamurella paurometabola (strain ATCC 8368 / DSM 20162 / CCUG 35730 / CIP 100753 / JCM 10117 / KCTC 9821 / NBRC 16120 / NCIMB 702349 / NCTC 13040)</name>
    <name type="common">Corynebacterium paurometabolum</name>
    <dbReference type="NCBI Taxonomy" id="521096"/>
    <lineage>
        <taxon>Bacteria</taxon>
        <taxon>Bacillati</taxon>
        <taxon>Actinomycetota</taxon>
        <taxon>Actinomycetes</taxon>
        <taxon>Mycobacteriales</taxon>
        <taxon>Tsukamurellaceae</taxon>
        <taxon>Tsukamurella</taxon>
    </lineage>
</organism>
<reference evidence="8 9" key="2">
    <citation type="journal article" date="2011" name="Stand. Genomic Sci.">
        <title>Complete genome sequence of Tsukamurella paurometabola type strain (no. 33).</title>
        <authorList>
            <person name="Munk A.C."/>
            <person name="Lapidus A."/>
            <person name="Lucas S."/>
            <person name="Nolan M."/>
            <person name="Tice H."/>
            <person name="Cheng J.F."/>
            <person name="Del Rio T.G."/>
            <person name="Goodwin L."/>
            <person name="Pitluck S."/>
            <person name="Liolios K."/>
            <person name="Huntemann M."/>
            <person name="Ivanova N."/>
            <person name="Mavromatis K."/>
            <person name="Mikhailova N."/>
            <person name="Pati A."/>
            <person name="Chen A."/>
            <person name="Palaniappan K."/>
            <person name="Tapia R."/>
            <person name="Han C."/>
            <person name="Land M."/>
            <person name="Hauser L."/>
            <person name="Chang Y.J."/>
            <person name="Jeffries C.D."/>
            <person name="Brettin T."/>
            <person name="Yasawong M."/>
            <person name="Brambilla E.M."/>
            <person name="Rohde M."/>
            <person name="Sikorski J."/>
            <person name="Goker M."/>
            <person name="Detter J.C."/>
            <person name="Woyke T."/>
            <person name="Bristow J."/>
            <person name="Eisen J.A."/>
            <person name="Markowitz V."/>
            <person name="Hugenholtz P."/>
            <person name="Kyrpides N.C."/>
            <person name="Klenk H.P."/>
        </authorList>
    </citation>
    <scope>NUCLEOTIDE SEQUENCE [LARGE SCALE GENOMIC DNA]</scope>
    <source>
        <strain evidence="9">ATCC 8368 / DSM 20162 / CCUG 35730 / CIP 100753 / JCM 10117 / KCTC 9821 / NBRC 16120 / NCIMB 702349 / NCTC 13040</strain>
    </source>
</reference>
<comment type="cofactor">
    <cofactor evidence="1">
        <name>FAD</name>
        <dbReference type="ChEBI" id="CHEBI:57692"/>
    </cofactor>
</comment>
<dbReference type="Pfam" id="PF02771">
    <property type="entry name" value="Acyl-CoA_dh_N"/>
    <property type="match status" value="1"/>
</dbReference>
<name>D5UYW2_TSUPD</name>
<accession>D5UYW2</accession>
<evidence type="ECO:0000256" key="4">
    <source>
        <dbReference type="ARBA" id="ARBA00022827"/>
    </source>
</evidence>
<feature type="domain" description="Acyl-CoA dehydrogenase/oxidase C-terminal" evidence="6">
    <location>
        <begin position="208"/>
        <end position="331"/>
    </location>
</feature>
<evidence type="ECO:0000259" key="6">
    <source>
        <dbReference type="Pfam" id="PF00441"/>
    </source>
</evidence>
<dbReference type="InterPro" id="IPR037069">
    <property type="entry name" value="AcylCoA_DH/ox_N_sf"/>
</dbReference>
<dbReference type="RefSeq" id="WP_013128411.1">
    <property type="nucleotide sequence ID" value="NC_014158.1"/>
</dbReference>
<gene>
    <name evidence="8" type="ordered locus">Tpau_3840</name>
</gene>
<comment type="similarity">
    <text evidence="2">Belongs to the acyl-CoA dehydrogenase family.</text>
</comment>
<dbReference type="eggNOG" id="COG1960">
    <property type="taxonomic scope" value="Bacteria"/>
</dbReference>
<dbReference type="GO" id="GO:0003995">
    <property type="term" value="F:acyl-CoA dehydrogenase activity"/>
    <property type="evidence" value="ECO:0007669"/>
    <property type="project" value="TreeGrafter"/>
</dbReference>
<evidence type="ECO:0000256" key="2">
    <source>
        <dbReference type="ARBA" id="ARBA00009347"/>
    </source>
</evidence>
<keyword evidence="4" id="KW-0274">FAD</keyword>
<dbReference type="PANTHER" id="PTHR43884:SF20">
    <property type="entry name" value="ACYL-COA DEHYDROGENASE FADE28"/>
    <property type="match status" value="1"/>
</dbReference>
<keyword evidence="3" id="KW-0285">Flavoprotein</keyword>
<dbReference type="AlphaFoldDB" id="D5UYW2"/>
<dbReference type="KEGG" id="tpr:Tpau_3840"/>
<dbReference type="HOGENOM" id="CLU_018204_5_1_11"/>
<dbReference type="Proteomes" id="UP000001213">
    <property type="component" value="Chromosome"/>
</dbReference>
<sequence>MTSELEDLAAAVRSVLDRRWSDAALRTAIDTPAGYDTGLWSVLSDQVGVAALAVPEAAGGMGAGVRALQSVAEELGRRLVPSPFLGSAVLATSVLNGTGACDLLGDLASGTRTATVAFAGRAFTDRPLIMSGGRVSGTACFVLDGDTADDLLLAARDGGRLVLLRADRGVAHRRHTPTLDPTRRLAEVTVDRASGTVLLDDAEAALAHALDVTCAVLAAEQVGAAEHALRSTVEYTRSRVQFGRAIGSFQALKHRMADMFVLVEAARSAAYAAGESLDRADPDAPQAVATAKAYCSEAFQAVAAEMIQLHGGIGITWEHDAHLYFKRAHGSAHLFGDPASFLALRPLTHS</sequence>
<dbReference type="EMBL" id="CP001966">
    <property type="protein sequence ID" value="ADG80415.1"/>
    <property type="molecule type" value="Genomic_DNA"/>
</dbReference>
<reference evidence="9" key="1">
    <citation type="submission" date="2010-03" db="EMBL/GenBank/DDBJ databases">
        <title>The complete chromosome of Tsukamurella paurometabola DSM 20162.</title>
        <authorList>
            <consortium name="US DOE Joint Genome Institute (JGI-PGF)"/>
            <person name="Lucas S."/>
            <person name="Copeland A."/>
            <person name="Lapidus A."/>
            <person name="Glavina del Rio T."/>
            <person name="Dalin E."/>
            <person name="Tice H."/>
            <person name="Bruce D."/>
            <person name="Goodwin L."/>
            <person name="Pitluck S."/>
            <person name="Kyrpides N."/>
            <person name="Mavromatis K."/>
            <person name="Ivanova N."/>
            <person name="Mikhailova N."/>
            <person name="Munk A.C."/>
            <person name="Brettin T."/>
            <person name="Detter J.C."/>
            <person name="Tapia R."/>
            <person name="Han C."/>
            <person name="Larimer F."/>
            <person name="Land M."/>
            <person name="Hauser L."/>
            <person name="Markowitz V."/>
            <person name="Cheng J.-F."/>
            <person name="Hugenholtz P."/>
            <person name="Woyke T."/>
            <person name="Wu D."/>
            <person name="Jando M."/>
            <person name="Brambilla E."/>
            <person name="Klenk H.-P."/>
            <person name="Eisen J.A."/>
        </authorList>
    </citation>
    <scope>NUCLEOTIDE SEQUENCE [LARGE SCALE GENOMIC DNA]</scope>
    <source>
        <strain evidence="9">ATCC 8368 / DSM 20162 / CCUG 35730 / CIP 100753 / JCM 10117 / KCTC 9821 / NBRC 16120 / NCIMB 702349 / NCTC 13040</strain>
    </source>
</reference>
<evidence type="ECO:0000256" key="3">
    <source>
        <dbReference type="ARBA" id="ARBA00022630"/>
    </source>
</evidence>
<proteinExistence type="inferred from homology"/>
<dbReference type="Gene3D" id="1.10.540.10">
    <property type="entry name" value="Acyl-CoA dehydrogenase/oxidase, N-terminal domain"/>
    <property type="match status" value="1"/>
</dbReference>
<dbReference type="InterPro" id="IPR009075">
    <property type="entry name" value="AcylCo_DH/oxidase_C"/>
</dbReference>
<dbReference type="Gene3D" id="1.20.140.10">
    <property type="entry name" value="Butyryl-CoA Dehydrogenase, subunit A, domain 3"/>
    <property type="match status" value="1"/>
</dbReference>
<dbReference type="SUPFAM" id="SSF47203">
    <property type="entry name" value="Acyl-CoA dehydrogenase C-terminal domain-like"/>
    <property type="match status" value="1"/>
</dbReference>
<feature type="domain" description="Acyl-CoA dehydrogenase/oxidase N-terminal" evidence="7">
    <location>
        <begin position="2"/>
        <end position="82"/>
    </location>
</feature>
<dbReference type="GO" id="GO:0050660">
    <property type="term" value="F:flavin adenine dinucleotide binding"/>
    <property type="evidence" value="ECO:0007669"/>
    <property type="project" value="InterPro"/>
</dbReference>
<keyword evidence="9" id="KW-1185">Reference proteome</keyword>
<keyword evidence="5" id="KW-0560">Oxidoreductase</keyword>
<evidence type="ECO:0000256" key="5">
    <source>
        <dbReference type="ARBA" id="ARBA00023002"/>
    </source>
</evidence>
<evidence type="ECO:0000259" key="7">
    <source>
        <dbReference type="Pfam" id="PF02771"/>
    </source>
</evidence>
<dbReference type="InterPro" id="IPR036250">
    <property type="entry name" value="AcylCo_DH-like_C"/>
</dbReference>
<evidence type="ECO:0000313" key="9">
    <source>
        <dbReference type="Proteomes" id="UP000001213"/>
    </source>
</evidence>
<evidence type="ECO:0000256" key="1">
    <source>
        <dbReference type="ARBA" id="ARBA00001974"/>
    </source>
</evidence>
<dbReference type="InterPro" id="IPR013786">
    <property type="entry name" value="AcylCoA_DH/ox_N"/>
</dbReference>
<dbReference type="InterPro" id="IPR009100">
    <property type="entry name" value="AcylCoA_DH/oxidase_NM_dom_sf"/>
</dbReference>
<dbReference type="Pfam" id="PF00441">
    <property type="entry name" value="Acyl-CoA_dh_1"/>
    <property type="match status" value="1"/>
</dbReference>
<evidence type="ECO:0000313" key="8">
    <source>
        <dbReference type="EMBL" id="ADG80415.1"/>
    </source>
</evidence>
<dbReference type="STRING" id="521096.Tpau_3840"/>
<protein>
    <submittedName>
        <fullName evidence="8">Acyl-CoA dehydrogenase domain protein</fullName>
    </submittedName>
</protein>
<dbReference type="PANTHER" id="PTHR43884">
    <property type="entry name" value="ACYL-COA DEHYDROGENASE"/>
    <property type="match status" value="1"/>
</dbReference>
<dbReference type="SUPFAM" id="SSF56645">
    <property type="entry name" value="Acyl-CoA dehydrogenase NM domain-like"/>
    <property type="match status" value="1"/>
</dbReference>